<dbReference type="Gene3D" id="3.40.190.10">
    <property type="entry name" value="Periplasmic binding protein-like II"/>
    <property type="match status" value="1"/>
</dbReference>
<accession>A0A246RWM7</accession>
<comment type="similarity">
    <text evidence="1">Belongs to the UPF0065 (bug) family.</text>
</comment>
<evidence type="ECO:0000256" key="1">
    <source>
        <dbReference type="ARBA" id="ARBA00006987"/>
    </source>
</evidence>
<dbReference type="InterPro" id="IPR042100">
    <property type="entry name" value="Bug_dom1"/>
</dbReference>
<comment type="caution">
    <text evidence="3">The sequence shown here is derived from an EMBL/GenBank/DDBJ whole genome shotgun (WGS) entry which is preliminary data.</text>
</comment>
<keyword evidence="2" id="KW-0732">Signal</keyword>
<dbReference type="PIRSF" id="PIRSF017082">
    <property type="entry name" value="YflP"/>
    <property type="match status" value="1"/>
</dbReference>
<dbReference type="InterPro" id="IPR005064">
    <property type="entry name" value="BUG"/>
</dbReference>
<dbReference type="Gene3D" id="3.40.190.150">
    <property type="entry name" value="Bordetella uptake gene, domain 1"/>
    <property type="match status" value="1"/>
</dbReference>
<evidence type="ECO:0000256" key="2">
    <source>
        <dbReference type="SAM" id="SignalP"/>
    </source>
</evidence>
<proteinExistence type="inferred from homology"/>
<dbReference type="RefSeq" id="WP_346425902.1">
    <property type="nucleotide sequence ID" value="NZ_JPUA01000034.1"/>
</dbReference>
<feature type="signal peptide" evidence="2">
    <location>
        <begin position="1"/>
        <end position="29"/>
    </location>
</feature>
<sequence length="328" mass="34963">MMFKTPTLKRITLSALILPLSLSALHAHAAYPERPIQMIVPWAAGGGTDSIARTIAVALEQELGQPVNVVNRAGGGSVVGHTVLANAAPDGYTIGMMTGEISMMHWQGLTALDYADFTPIAQVNYDYAGVQVSAESPYASLGELIEAIRSQPEGTFKASGVGQGGIWHVAFGGMLVDQEIDPRAVRWIPSEGAAPAMVDLVAGGIDIAPTSVPEARAMIDAGRVKSLAIMAPERNPVFLDVPTLKEEINSNYTLGEWRGIGGPAGMDEEVVATLEAALENAFESDIYQDFMRQQGFGAVWRDSADFADFMQETDALMGNVVENLGLKR</sequence>
<evidence type="ECO:0000313" key="3">
    <source>
        <dbReference type="EMBL" id="OWV28558.1"/>
    </source>
</evidence>
<organism evidence="3 4">
    <name type="scientific">Halomonas campaniensis</name>
    <dbReference type="NCBI Taxonomy" id="213554"/>
    <lineage>
        <taxon>Bacteria</taxon>
        <taxon>Pseudomonadati</taxon>
        <taxon>Pseudomonadota</taxon>
        <taxon>Gammaproteobacteria</taxon>
        <taxon>Oceanospirillales</taxon>
        <taxon>Halomonadaceae</taxon>
        <taxon>Halomonas</taxon>
    </lineage>
</organism>
<name>A0A246RWM7_9GAMM</name>
<dbReference type="SUPFAM" id="SSF53850">
    <property type="entry name" value="Periplasmic binding protein-like II"/>
    <property type="match status" value="1"/>
</dbReference>
<dbReference type="Proteomes" id="UP000197334">
    <property type="component" value="Unassembled WGS sequence"/>
</dbReference>
<dbReference type="EMBL" id="JPUA01000034">
    <property type="protein sequence ID" value="OWV28558.1"/>
    <property type="molecule type" value="Genomic_DNA"/>
</dbReference>
<dbReference type="Pfam" id="PF03401">
    <property type="entry name" value="TctC"/>
    <property type="match status" value="1"/>
</dbReference>
<gene>
    <name evidence="3" type="ORF">JI62_12760</name>
</gene>
<dbReference type="PANTHER" id="PTHR42928:SF5">
    <property type="entry name" value="BLR1237 PROTEIN"/>
    <property type="match status" value="1"/>
</dbReference>
<keyword evidence="4" id="KW-1185">Reference proteome</keyword>
<protein>
    <submittedName>
        <fullName evidence="3">ABC transporter substrate-binding protein</fullName>
    </submittedName>
</protein>
<feature type="chain" id="PRO_5011992632" evidence="2">
    <location>
        <begin position="30"/>
        <end position="328"/>
    </location>
</feature>
<dbReference type="AlphaFoldDB" id="A0A246RWM7"/>
<reference evidence="3 4" key="1">
    <citation type="submission" date="2014-08" db="EMBL/GenBank/DDBJ databases">
        <title>Draft genome sequence of a novel L-asparaginase producing marine bacterium, Halomonas campaniensis.</title>
        <authorList>
            <person name="Sundarakrishnan B."/>
            <person name="Moushumi Priya A."/>
            <person name="Raman G."/>
            <person name="Sakthivel N."/>
            <person name="Park S."/>
            <person name="Jayachandran S."/>
        </authorList>
    </citation>
    <scope>NUCLEOTIDE SEQUENCE [LARGE SCALE GENOMIC DNA]</scope>
    <source>
        <strain evidence="3 4">SK03</strain>
    </source>
</reference>
<evidence type="ECO:0000313" key="4">
    <source>
        <dbReference type="Proteomes" id="UP000197334"/>
    </source>
</evidence>
<dbReference type="PANTHER" id="PTHR42928">
    <property type="entry name" value="TRICARBOXYLATE-BINDING PROTEIN"/>
    <property type="match status" value="1"/>
</dbReference>
<dbReference type="CDD" id="cd07012">
    <property type="entry name" value="PBP2_Bug_TTT"/>
    <property type="match status" value="1"/>
</dbReference>